<evidence type="ECO:0000256" key="9">
    <source>
        <dbReference type="ARBA" id="ARBA00058688"/>
    </source>
</evidence>
<dbReference type="FunFam" id="2.30.30.30:FF:000004">
    <property type="entry name" value="50S ribosomal protein L24"/>
    <property type="match status" value="1"/>
</dbReference>
<dbReference type="InterPro" id="IPR057264">
    <property type="entry name" value="Ribosomal_uL24_C"/>
</dbReference>
<dbReference type="EMBL" id="CYZO01000015">
    <property type="protein sequence ID" value="CUO00998.1"/>
    <property type="molecule type" value="Genomic_DNA"/>
</dbReference>
<gene>
    <name evidence="10 12" type="primary">rplX</name>
    <name evidence="13" type="ORF">EAI93_03695</name>
    <name evidence="12" type="ORF">ERS852456_01379</name>
</gene>
<evidence type="ECO:0000313" key="12">
    <source>
        <dbReference type="EMBL" id="CUO00998.1"/>
    </source>
</evidence>
<dbReference type="Proteomes" id="UP000292665">
    <property type="component" value="Unassembled WGS sequence"/>
</dbReference>
<comment type="function">
    <text evidence="1 10">One of two assembly initiator proteins, it binds directly to the 5'-end of the 23S rRNA, where it nucleates assembly of the 50S subunit.</text>
</comment>
<dbReference type="Pfam" id="PF00467">
    <property type="entry name" value="KOW"/>
    <property type="match status" value="1"/>
</dbReference>
<evidence type="ECO:0000313" key="13">
    <source>
        <dbReference type="EMBL" id="RYS81452.1"/>
    </source>
</evidence>
<dbReference type="GO" id="GO:0003735">
    <property type="term" value="F:structural constituent of ribosome"/>
    <property type="evidence" value="ECO:0007669"/>
    <property type="project" value="InterPro"/>
</dbReference>
<evidence type="ECO:0000256" key="6">
    <source>
        <dbReference type="ARBA" id="ARBA00022980"/>
    </source>
</evidence>
<dbReference type="Proteomes" id="UP000095787">
    <property type="component" value="Unassembled WGS sequence"/>
</dbReference>
<reference evidence="13 15" key="2">
    <citation type="journal article" date="2019" name="Science, e1252229">
        <title>Invertible promoters mediate bacterial phase variation, antibiotic resistance, and host adaptation in the gut.</title>
        <authorList>
            <person name="Jiang X."/>
            <person name="Hall A.B."/>
            <person name="Arthur T.D."/>
            <person name="Plichta D.R."/>
            <person name="Covington C.T."/>
            <person name="Poyet M."/>
            <person name="Crothers J."/>
            <person name="Moses P.L."/>
            <person name="Tolonen A.C."/>
            <person name="Vlamakis H."/>
            <person name="Alm E.J."/>
            <person name="Xavier R.J."/>
        </authorList>
    </citation>
    <scope>NUCLEOTIDE SEQUENCE [LARGE SCALE GENOMIC DNA]</scope>
    <source>
        <strain evidence="15">aa_0143</strain>
        <strain evidence="13">Aa_0143</strain>
    </source>
</reference>
<comment type="subunit">
    <text evidence="3 10">Part of the 50S ribosomal subunit.</text>
</comment>
<evidence type="ECO:0000313" key="15">
    <source>
        <dbReference type="Proteomes" id="UP000292665"/>
    </source>
</evidence>
<dbReference type="Pfam" id="PF17136">
    <property type="entry name" value="ribosomal_L24"/>
    <property type="match status" value="1"/>
</dbReference>
<dbReference type="CDD" id="cd06089">
    <property type="entry name" value="KOW_RPL26"/>
    <property type="match status" value="1"/>
</dbReference>
<keyword evidence="4 10" id="KW-0699">rRNA-binding</keyword>
<protein>
    <recommendedName>
        <fullName evidence="8 10">Large ribosomal subunit protein uL24</fullName>
    </recommendedName>
</protein>
<evidence type="ECO:0000256" key="7">
    <source>
        <dbReference type="ARBA" id="ARBA00023274"/>
    </source>
</evidence>
<dbReference type="EMBL" id="RCYR01000003">
    <property type="protein sequence ID" value="RYS81452.1"/>
    <property type="molecule type" value="Genomic_DNA"/>
</dbReference>
<dbReference type="GO" id="GO:0006412">
    <property type="term" value="P:translation"/>
    <property type="evidence" value="ECO:0007669"/>
    <property type="project" value="UniProtKB-UniRule"/>
</dbReference>
<accession>A0A174BN23</accession>
<organism evidence="12 14">
    <name type="scientific">[Ruminococcus] torques</name>
    <dbReference type="NCBI Taxonomy" id="33039"/>
    <lineage>
        <taxon>Bacteria</taxon>
        <taxon>Bacillati</taxon>
        <taxon>Bacillota</taxon>
        <taxon>Clostridia</taxon>
        <taxon>Lachnospirales</taxon>
        <taxon>Lachnospiraceae</taxon>
        <taxon>Mediterraneibacter</taxon>
    </lineage>
</organism>
<evidence type="ECO:0000256" key="2">
    <source>
        <dbReference type="ARBA" id="ARBA00010618"/>
    </source>
</evidence>
<reference evidence="12 14" key="1">
    <citation type="submission" date="2015-09" db="EMBL/GenBank/DDBJ databases">
        <authorList>
            <consortium name="Pathogen Informatics"/>
        </authorList>
    </citation>
    <scope>NUCLEOTIDE SEQUENCE [LARGE SCALE GENOMIC DNA]</scope>
    <source>
        <strain evidence="12 14">2789STDY5834841</strain>
    </source>
</reference>
<comment type="function">
    <text evidence="9 10">One of the proteins that surrounds the polypeptide exit tunnel on the outside of the subunit.</text>
</comment>
<keyword evidence="5 10" id="KW-0694">RNA-binding</keyword>
<sequence>MSTMKIKTGDTVKVIAGKDKDKEGKVIAVNKKDGRVLVEGVNMLTKHTKPSAANQNGGIVHQEGYIDASNVMLMHKGQATRVGFKMDGDKKVRFAKKTGEVID</sequence>
<dbReference type="GO" id="GO:0005840">
    <property type="term" value="C:ribosome"/>
    <property type="evidence" value="ECO:0007669"/>
    <property type="project" value="UniProtKB-KW"/>
</dbReference>
<comment type="similarity">
    <text evidence="2 10">Belongs to the universal ribosomal protein uL24 family.</text>
</comment>
<evidence type="ECO:0000259" key="11">
    <source>
        <dbReference type="SMART" id="SM00739"/>
    </source>
</evidence>
<keyword evidence="6 10" id="KW-0689">Ribosomal protein</keyword>
<keyword evidence="7 10" id="KW-0687">Ribonucleoprotein</keyword>
<proteinExistence type="inferred from homology"/>
<dbReference type="GO" id="GO:1990904">
    <property type="term" value="C:ribonucleoprotein complex"/>
    <property type="evidence" value="ECO:0007669"/>
    <property type="project" value="UniProtKB-KW"/>
</dbReference>
<evidence type="ECO:0000256" key="5">
    <source>
        <dbReference type="ARBA" id="ARBA00022884"/>
    </source>
</evidence>
<dbReference type="GO" id="GO:0019843">
    <property type="term" value="F:rRNA binding"/>
    <property type="evidence" value="ECO:0007669"/>
    <property type="project" value="UniProtKB-UniRule"/>
</dbReference>
<dbReference type="InterPro" id="IPR014722">
    <property type="entry name" value="Rib_uL2_dom2"/>
</dbReference>
<dbReference type="GeneID" id="97330217"/>
<dbReference type="HAMAP" id="MF_01326_B">
    <property type="entry name" value="Ribosomal_uL24_B"/>
    <property type="match status" value="1"/>
</dbReference>
<dbReference type="SUPFAM" id="SSF50104">
    <property type="entry name" value="Translation proteins SH3-like domain"/>
    <property type="match status" value="1"/>
</dbReference>
<dbReference type="NCBIfam" id="TIGR01079">
    <property type="entry name" value="rplX_bact"/>
    <property type="match status" value="1"/>
</dbReference>
<dbReference type="AlphaFoldDB" id="A0A174BN23"/>
<evidence type="ECO:0000256" key="10">
    <source>
        <dbReference type="HAMAP-Rule" id="MF_01326"/>
    </source>
</evidence>
<dbReference type="InterPro" id="IPR008991">
    <property type="entry name" value="Translation_prot_SH3-like_sf"/>
</dbReference>
<dbReference type="InterPro" id="IPR041988">
    <property type="entry name" value="Ribosomal_uL24_KOW"/>
</dbReference>
<name>A0A174BN23_9FIRM</name>
<evidence type="ECO:0000256" key="3">
    <source>
        <dbReference type="ARBA" id="ARBA00011838"/>
    </source>
</evidence>
<evidence type="ECO:0000313" key="14">
    <source>
        <dbReference type="Proteomes" id="UP000095787"/>
    </source>
</evidence>
<dbReference type="InterPro" id="IPR003256">
    <property type="entry name" value="Ribosomal_uL24"/>
</dbReference>
<dbReference type="InterPro" id="IPR005824">
    <property type="entry name" value="KOW"/>
</dbReference>
<evidence type="ECO:0000256" key="4">
    <source>
        <dbReference type="ARBA" id="ARBA00022730"/>
    </source>
</evidence>
<evidence type="ECO:0000256" key="1">
    <source>
        <dbReference type="ARBA" id="ARBA00004072"/>
    </source>
</evidence>
<dbReference type="SMART" id="SM00739">
    <property type="entry name" value="KOW"/>
    <property type="match status" value="1"/>
</dbReference>
<evidence type="ECO:0000256" key="8">
    <source>
        <dbReference type="ARBA" id="ARBA00035206"/>
    </source>
</evidence>
<feature type="domain" description="KOW" evidence="11">
    <location>
        <begin position="5"/>
        <end position="32"/>
    </location>
</feature>
<dbReference type="Gene3D" id="2.30.30.30">
    <property type="match status" value="1"/>
</dbReference>
<dbReference type="RefSeq" id="WP_009243085.1">
    <property type="nucleotide sequence ID" value="NZ_AP028249.1"/>
</dbReference>
<dbReference type="PANTHER" id="PTHR12903">
    <property type="entry name" value="MITOCHONDRIAL RIBOSOMAL PROTEIN L24"/>
    <property type="match status" value="1"/>
</dbReference>